<reference evidence="2 3" key="1">
    <citation type="journal article" date="2018" name="PLoS ONE">
        <title>The draft genome of Kipferlia bialata reveals reductive genome evolution in fornicate parasites.</title>
        <authorList>
            <person name="Tanifuji G."/>
            <person name="Takabayashi S."/>
            <person name="Kume K."/>
            <person name="Takagi M."/>
            <person name="Nakayama T."/>
            <person name="Kamikawa R."/>
            <person name="Inagaki Y."/>
            <person name="Hashimoto T."/>
        </authorList>
    </citation>
    <scope>NUCLEOTIDE SEQUENCE [LARGE SCALE GENOMIC DNA]</scope>
    <source>
        <strain evidence="2">NY0173</strain>
    </source>
</reference>
<dbReference type="SUPFAM" id="SSF53474">
    <property type="entry name" value="alpha/beta-Hydrolases"/>
    <property type="match status" value="1"/>
</dbReference>
<dbReference type="InterPro" id="IPR033124">
    <property type="entry name" value="Ser_caboxypep_his_AS"/>
</dbReference>
<proteinExistence type="inferred from homology"/>
<dbReference type="AlphaFoldDB" id="A0A9K3D1N6"/>
<evidence type="ECO:0000313" key="2">
    <source>
        <dbReference type="EMBL" id="GIQ86123.1"/>
    </source>
</evidence>
<accession>A0A9K3D1N6</accession>
<dbReference type="Pfam" id="PF00450">
    <property type="entry name" value="Peptidase_S10"/>
    <property type="match status" value="1"/>
</dbReference>
<dbReference type="PROSITE" id="PS00560">
    <property type="entry name" value="CARBOXYPEPT_SER_HIS"/>
    <property type="match status" value="1"/>
</dbReference>
<dbReference type="OrthoDB" id="443318at2759"/>
<dbReference type="Gene3D" id="3.40.50.1820">
    <property type="entry name" value="alpha/beta hydrolase"/>
    <property type="match status" value="1"/>
</dbReference>
<sequence>HPTDMYTLERIAVGDGMTYPEVQMGAVLDFAWGFGLIDQLQRDELAPLQDRLVNAIATERWTESHTLFGELLSKVLYDAGEPNQYNVMNWDDAMGSFDTIHDYLMTEEARDALHAGSIEWTACNDTVSIFLWNDYFSSSQQAVIDVLEAGIDVLIYSGNADLIITGLGQELWTYAMEWEGQEEFLAATRGIWNATNTETGKDEVCGTWKHSRGDHEGLGALSVALVYDSGHLVPQDQPLHAYAMMERYVTDDYLNYY</sequence>
<name>A0A9K3D1N6_9EUKA</name>
<evidence type="ECO:0000256" key="1">
    <source>
        <dbReference type="ARBA" id="ARBA00009431"/>
    </source>
</evidence>
<comment type="similarity">
    <text evidence="1">Belongs to the peptidase S10 family.</text>
</comment>
<evidence type="ECO:0000313" key="3">
    <source>
        <dbReference type="Proteomes" id="UP000265618"/>
    </source>
</evidence>
<dbReference type="InterPro" id="IPR001563">
    <property type="entry name" value="Peptidase_S10"/>
</dbReference>
<dbReference type="Proteomes" id="UP000265618">
    <property type="component" value="Unassembled WGS sequence"/>
</dbReference>
<keyword evidence="2" id="KW-0121">Carboxypeptidase</keyword>
<dbReference type="GO" id="GO:0006508">
    <property type="term" value="P:proteolysis"/>
    <property type="evidence" value="ECO:0007669"/>
    <property type="project" value="InterPro"/>
</dbReference>
<organism evidence="2 3">
    <name type="scientific">Kipferlia bialata</name>
    <dbReference type="NCBI Taxonomy" id="797122"/>
    <lineage>
        <taxon>Eukaryota</taxon>
        <taxon>Metamonada</taxon>
        <taxon>Carpediemonas-like organisms</taxon>
        <taxon>Kipferlia</taxon>
    </lineage>
</organism>
<gene>
    <name evidence="2" type="ORF">KIPB_007913</name>
</gene>
<protein>
    <submittedName>
        <fullName evidence="2">Peptidase S10, serine carboxypeptidase</fullName>
    </submittedName>
</protein>
<keyword evidence="3" id="KW-1185">Reference proteome</keyword>
<keyword evidence="2" id="KW-0378">Hydrolase</keyword>
<dbReference type="InterPro" id="IPR029058">
    <property type="entry name" value="AB_hydrolase_fold"/>
</dbReference>
<comment type="caution">
    <text evidence="2">The sequence shown here is derived from an EMBL/GenBank/DDBJ whole genome shotgun (WGS) entry which is preliminary data.</text>
</comment>
<dbReference type="EMBL" id="BDIP01002329">
    <property type="protein sequence ID" value="GIQ86123.1"/>
    <property type="molecule type" value="Genomic_DNA"/>
</dbReference>
<dbReference type="GO" id="GO:0004185">
    <property type="term" value="F:serine-type carboxypeptidase activity"/>
    <property type="evidence" value="ECO:0007669"/>
    <property type="project" value="InterPro"/>
</dbReference>
<feature type="non-terminal residue" evidence="2">
    <location>
        <position position="1"/>
    </location>
</feature>
<keyword evidence="2" id="KW-0645">Protease</keyword>